<evidence type="ECO:0000256" key="2">
    <source>
        <dbReference type="SAM" id="SignalP"/>
    </source>
</evidence>
<feature type="chain" id="PRO_5020392511" evidence="2">
    <location>
        <begin position="20"/>
        <end position="153"/>
    </location>
</feature>
<sequence>MVAKGLVLALLPLVPLTAAAPTCGPNTLERRAGGGIMGIGDIRQDECGPGRSCRRPSAGPAPGRYQSGPCERIGAYVDSVGGLVQPSPSVSGQGRRLDETVVYDDQGNPRWANHNKPDPRRAAAQAAMARAKPQKASGAGSSKSKKKSFFGLF</sequence>
<reference evidence="3 4" key="1">
    <citation type="journal article" date="2019" name="Mol. Biol. Evol.">
        <title>Blast fungal genomes show frequent chromosomal changes, gene gains and losses, and effector gene turnover.</title>
        <authorList>
            <person name="Gomez Luciano L.B."/>
            <person name="Jason Tsai I."/>
            <person name="Chuma I."/>
            <person name="Tosa Y."/>
            <person name="Chen Y.H."/>
            <person name="Li J.Y."/>
            <person name="Li M.Y."/>
            <person name="Jade Lu M.Y."/>
            <person name="Nakayashiki H."/>
            <person name="Li W.H."/>
        </authorList>
    </citation>
    <scope>NUCLEOTIDE SEQUENCE [LARGE SCALE GENOMIC DNA]</scope>
    <source>
        <strain evidence="3">MZ5-1-6</strain>
    </source>
</reference>
<gene>
    <name evidence="3" type="ORF">PoMZ_00745</name>
</gene>
<feature type="signal peptide" evidence="2">
    <location>
        <begin position="1"/>
        <end position="19"/>
    </location>
</feature>
<protein>
    <submittedName>
        <fullName evidence="3">Uncharacterized protein</fullName>
    </submittedName>
</protein>
<proteinExistence type="predicted"/>
<feature type="compositionally biased region" description="Basic residues" evidence="1">
    <location>
        <begin position="143"/>
        <end position="153"/>
    </location>
</feature>
<feature type="compositionally biased region" description="Low complexity" evidence="1">
    <location>
        <begin position="122"/>
        <end position="142"/>
    </location>
</feature>
<dbReference type="Proteomes" id="UP000294847">
    <property type="component" value="Chromosome 2"/>
</dbReference>
<organism evidence="3 4">
    <name type="scientific">Pyricularia oryzae</name>
    <name type="common">Rice blast fungus</name>
    <name type="synonym">Magnaporthe oryzae</name>
    <dbReference type="NCBI Taxonomy" id="318829"/>
    <lineage>
        <taxon>Eukaryota</taxon>
        <taxon>Fungi</taxon>
        <taxon>Dikarya</taxon>
        <taxon>Ascomycota</taxon>
        <taxon>Pezizomycotina</taxon>
        <taxon>Sordariomycetes</taxon>
        <taxon>Sordariomycetidae</taxon>
        <taxon>Magnaporthales</taxon>
        <taxon>Pyriculariaceae</taxon>
        <taxon>Pyricularia</taxon>
    </lineage>
</organism>
<evidence type="ECO:0000256" key="1">
    <source>
        <dbReference type="SAM" id="MobiDB-lite"/>
    </source>
</evidence>
<feature type="region of interest" description="Disordered" evidence="1">
    <location>
        <begin position="104"/>
        <end position="153"/>
    </location>
</feature>
<name>A0A4P7N472_PYROR</name>
<evidence type="ECO:0000313" key="4">
    <source>
        <dbReference type="Proteomes" id="UP000294847"/>
    </source>
</evidence>
<evidence type="ECO:0000313" key="3">
    <source>
        <dbReference type="EMBL" id="QBZ55841.1"/>
    </source>
</evidence>
<accession>A0A4P7N472</accession>
<keyword evidence="2" id="KW-0732">Signal</keyword>
<dbReference type="EMBL" id="CP034205">
    <property type="protein sequence ID" value="QBZ55841.1"/>
    <property type="molecule type" value="Genomic_DNA"/>
</dbReference>
<dbReference type="AlphaFoldDB" id="A0A4P7N472"/>